<evidence type="ECO:0000313" key="2">
    <source>
        <dbReference type="EMBL" id="ORZ11959.1"/>
    </source>
</evidence>
<feature type="transmembrane region" description="Helical" evidence="1">
    <location>
        <begin position="40"/>
        <end position="57"/>
    </location>
</feature>
<dbReference type="AlphaFoldDB" id="A0A1X2I922"/>
<name>A0A1X2I922_9FUNG</name>
<protein>
    <submittedName>
        <fullName evidence="2">Uncharacterized protein</fullName>
    </submittedName>
</protein>
<proteinExistence type="predicted"/>
<accession>A0A1X2I922</accession>
<gene>
    <name evidence="2" type="ORF">BCR42DRAFT_420954</name>
</gene>
<sequence length="58" mass="6555">MLLRNYCTKKRTSSLPVSLIRRGEVGVFCYSRGVGILHRVVKMAAAWLSPLVFLLIYA</sequence>
<keyword evidence="3" id="KW-1185">Reference proteome</keyword>
<dbReference type="Proteomes" id="UP000193560">
    <property type="component" value="Unassembled WGS sequence"/>
</dbReference>
<keyword evidence="1" id="KW-0472">Membrane</keyword>
<dbReference type="EMBL" id="MCGE01000020">
    <property type="protein sequence ID" value="ORZ11959.1"/>
    <property type="molecule type" value="Genomic_DNA"/>
</dbReference>
<evidence type="ECO:0000256" key="1">
    <source>
        <dbReference type="SAM" id="Phobius"/>
    </source>
</evidence>
<keyword evidence="1" id="KW-1133">Transmembrane helix</keyword>
<comment type="caution">
    <text evidence="2">The sequence shown here is derived from an EMBL/GenBank/DDBJ whole genome shotgun (WGS) entry which is preliminary data.</text>
</comment>
<evidence type="ECO:0000313" key="3">
    <source>
        <dbReference type="Proteomes" id="UP000193560"/>
    </source>
</evidence>
<organism evidence="2 3">
    <name type="scientific">Absidia repens</name>
    <dbReference type="NCBI Taxonomy" id="90262"/>
    <lineage>
        <taxon>Eukaryota</taxon>
        <taxon>Fungi</taxon>
        <taxon>Fungi incertae sedis</taxon>
        <taxon>Mucoromycota</taxon>
        <taxon>Mucoromycotina</taxon>
        <taxon>Mucoromycetes</taxon>
        <taxon>Mucorales</taxon>
        <taxon>Cunninghamellaceae</taxon>
        <taxon>Absidia</taxon>
    </lineage>
</organism>
<keyword evidence="1" id="KW-0812">Transmembrane</keyword>
<reference evidence="2 3" key="1">
    <citation type="submission" date="2016-07" db="EMBL/GenBank/DDBJ databases">
        <title>Pervasive Adenine N6-methylation of Active Genes in Fungi.</title>
        <authorList>
            <consortium name="DOE Joint Genome Institute"/>
            <person name="Mondo S.J."/>
            <person name="Dannebaum R.O."/>
            <person name="Kuo R.C."/>
            <person name="Labutti K."/>
            <person name="Haridas S."/>
            <person name="Kuo A."/>
            <person name="Salamov A."/>
            <person name="Ahrendt S.R."/>
            <person name="Lipzen A."/>
            <person name="Sullivan W."/>
            <person name="Andreopoulos W.B."/>
            <person name="Clum A."/>
            <person name="Lindquist E."/>
            <person name="Daum C."/>
            <person name="Ramamoorthy G.K."/>
            <person name="Gryganskyi A."/>
            <person name="Culley D."/>
            <person name="Magnuson J.K."/>
            <person name="James T.Y."/>
            <person name="O'Malley M.A."/>
            <person name="Stajich J.E."/>
            <person name="Spatafora J.W."/>
            <person name="Visel A."/>
            <person name="Grigoriev I.V."/>
        </authorList>
    </citation>
    <scope>NUCLEOTIDE SEQUENCE [LARGE SCALE GENOMIC DNA]</scope>
    <source>
        <strain evidence="2 3">NRRL 1336</strain>
    </source>
</reference>